<sequence length="381" mass="41406">MSNLKSVLAGVDVLERDGFSALAGSRVALVTNHTGLTGDGRATADLLRAAPSVDLRALFGPEHGVRGELDTEQIADGVDRRTGLPVYSLYGPRTRPSEEQLAEIDTLVFDIQDIGCRFYTYISTLAQVMDAAAEFQKRLIVLDRPNPIQGAAVEGPIADVDKLAFVACHPIPVRHGVTIGEMGRLLQKERVPGCDLTVVPCEGWRRNDWWDATGLVWTNPSPNMRSLTQAVLYPGVGLLEMTNVSVGRGTDTPFELFGAPYLEPRAFAAFVNDAALPGVRAVPVWFTPRASVFAGERCGGVNLALTDRGAFDAVRLGFTLAAALRSLAPDLWIPEKLMTLLVNSDAYRGILEDRPYETIASGWRNSLTQFAARRDAVLLYP</sequence>
<dbReference type="RefSeq" id="WP_119320113.1">
    <property type="nucleotide sequence ID" value="NZ_AP025739.1"/>
</dbReference>
<dbReference type="PIRSF" id="PIRSF016719">
    <property type="entry name" value="UCP016719"/>
    <property type="match status" value="1"/>
</dbReference>
<evidence type="ECO:0000313" key="2">
    <source>
        <dbReference type="Proteomes" id="UP000287394"/>
    </source>
</evidence>
<dbReference type="Proteomes" id="UP000287394">
    <property type="component" value="Chromosome"/>
</dbReference>
<accession>A0A402CS27</accession>
<dbReference type="PANTHER" id="PTHR42915:SF1">
    <property type="entry name" value="PEPTIDOGLYCAN BETA-N-ACETYLMURAMIDASE NAMZ"/>
    <property type="match status" value="1"/>
</dbReference>
<dbReference type="GO" id="GO:0033922">
    <property type="term" value="F:peptidoglycan beta-N-acetylmuramidase activity"/>
    <property type="evidence" value="ECO:0007669"/>
    <property type="project" value="InterPro"/>
</dbReference>
<dbReference type="InterPro" id="IPR048502">
    <property type="entry name" value="NamZ_N"/>
</dbReference>
<evidence type="ECO:0000313" key="1">
    <source>
        <dbReference type="EMBL" id="BDI28166.1"/>
    </source>
</evidence>
<proteinExistence type="predicted"/>
<dbReference type="InterPro" id="IPR048503">
    <property type="entry name" value="NamZ_C"/>
</dbReference>
<dbReference type="Pfam" id="PF07075">
    <property type="entry name" value="NamZ_N"/>
    <property type="match status" value="1"/>
</dbReference>
<dbReference type="Gene3D" id="3.40.50.12170">
    <property type="entry name" value="Uncharacterised protein PF07075, DUF1343"/>
    <property type="match status" value="1"/>
</dbReference>
<protein>
    <submittedName>
        <fullName evidence="1">Uncharacterized protein</fullName>
    </submittedName>
</protein>
<dbReference type="FunCoup" id="A0A402CS27">
    <property type="interactions" value="41"/>
</dbReference>
<dbReference type="OrthoDB" id="9801061at2"/>
<gene>
    <name evidence="1" type="ORF">CCAX7_002170</name>
</gene>
<dbReference type="Gene3D" id="3.90.1150.140">
    <property type="match status" value="1"/>
</dbReference>
<dbReference type="EMBL" id="AP025739">
    <property type="protein sequence ID" value="BDI28166.1"/>
    <property type="molecule type" value="Genomic_DNA"/>
</dbReference>
<organism evidence="1 2">
    <name type="scientific">Capsulimonas corticalis</name>
    <dbReference type="NCBI Taxonomy" id="2219043"/>
    <lineage>
        <taxon>Bacteria</taxon>
        <taxon>Bacillati</taxon>
        <taxon>Armatimonadota</taxon>
        <taxon>Armatimonadia</taxon>
        <taxon>Capsulimonadales</taxon>
        <taxon>Capsulimonadaceae</taxon>
        <taxon>Capsulimonas</taxon>
    </lineage>
</organism>
<dbReference type="PANTHER" id="PTHR42915">
    <property type="entry name" value="HYPOTHETICAL 460 KDA PROTEIN IN FEUA-SIGW INTERGENIC REGION [PRECURSOR]"/>
    <property type="match status" value="1"/>
</dbReference>
<name>A0A402CS27_9BACT</name>
<keyword evidence="2" id="KW-1185">Reference proteome</keyword>
<dbReference type="KEGG" id="ccot:CCAX7_002170"/>
<reference evidence="1 2" key="1">
    <citation type="journal article" date="2019" name="Int. J. Syst. Evol. Microbiol.">
        <title>Capsulimonas corticalis gen. nov., sp. nov., an aerobic capsulated bacterium, of a novel bacterial order, Capsulimonadales ord. nov., of the class Armatimonadia of the phylum Armatimonadetes.</title>
        <authorList>
            <person name="Li J."/>
            <person name="Kudo C."/>
            <person name="Tonouchi A."/>
        </authorList>
    </citation>
    <scope>NUCLEOTIDE SEQUENCE [LARGE SCALE GENOMIC DNA]</scope>
    <source>
        <strain evidence="1 2">AX-7</strain>
    </source>
</reference>
<dbReference type="InterPro" id="IPR008302">
    <property type="entry name" value="NamZ"/>
</dbReference>
<dbReference type="AlphaFoldDB" id="A0A402CS27"/>
<dbReference type="Pfam" id="PF20732">
    <property type="entry name" value="NamZ_C"/>
    <property type="match status" value="1"/>
</dbReference>